<keyword evidence="3" id="KW-0460">Magnesium</keyword>
<evidence type="ECO:0000313" key="8">
    <source>
        <dbReference type="EMBL" id="MBB4917872.1"/>
    </source>
</evidence>
<comment type="caution">
    <text evidence="8">The sequence shown here is derived from an EMBL/GenBank/DDBJ whole genome shotgun (WGS) entry which is preliminary data.</text>
</comment>
<evidence type="ECO:0000256" key="3">
    <source>
        <dbReference type="ARBA" id="ARBA00022842"/>
    </source>
</evidence>
<dbReference type="Gene3D" id="3.20.20.120">
    <property type="entry name" value="Enolase-like C-terminal domain"/>
    <property type="match status" value="1"/>
</dbReference>
<dbReference type="NCBIfam" id="TIGR01928">
    <property type="entry name" value="menC_lowGC_arch"/>
    <property type="match status" value="1"/>
</dbReference>
<dbReference type="CDD" id="cd03317">
    <property type="entry name" value="NAAAR"/>
    <property type="match status" value="1"/>
</dbReference>
<dbReference type="InterPro" id="IPR013342">
    <property type="entry name" value="Mandelate_racemase_C"/>
</dbReference>
<keyword evidence="4 8" id="KW-0456">Lyase</keyword>
<dbReference type="SUPFAM" id="SSF54826">
    <property type="entry name" value="Enolase N-terminal domain-like"/>
    <property type="match status" value="1"/>
</dbReference>
<evidence type="ECO:0000256" key="5">
    <source>
        <dbReference type="ARBA" id="ARBA00029491"/>
    </source>
</evidence>
<evidence type="ECO:0000313" key="9">
    <source>
        <dbReference type="Proteomes" id="UP000552644"/>
    </source>
</evidence>
<keyword evidence="9" id="KW-1185">Reference proteome</keyword>
<reference evidence="8 9" key="1">
    <citation type="submission" date="2020-08" db="EMBL/GenBank/DDBJ databases">
        <title>Genomic Encyclopedia of Type Strains, Phase III (KMG-III): the genomes of soil and plant-associated and newly described type strains.</title>
        <authorList>
            <person name="Whitman W."/>
        </authorList>
    </citation>
    <scope>NUCLEOTIDE SEQUENCE [LARGE SCALE GENOMIC DNA]</scope>
    <source>
        <strain evidence="8 9">CECT 8840</strain>
    </source>
</reference>
<dbReference type="RefSeq" id="WP_184718530.1">
    <property type="nucleotide sequence ID" value="NZ_JACHJP010000005.1"/>
</dbReference>
<evidence type="ECO:0000256" key="2">
    <source>
        <dbReference type="ARBA" id="ARBA00022723"/>
    </source>
</evidence>
<evidence type="ECO:0000256" key="1">
    <source>
        <dbReference type="ARBA" id="ARBA00001968"/>
    </source>
</evidence>
<name>A0A7W7QQE8_9ACTN</name>
<dbReference type="GO" id="GO:0046872">
    <property type="term" value="F:metal ion binding"/>
    <property type="evidence" value="ECO:0007669"/>
    <property type="project" value="UniProtKB-KW"/>
</dbReference>
<evidence type="ECO:0000256" key="6">
    <source>
        <dbReference type="NCBIfam" id="TIGR01928"/>
    </source>
</evidence>
<dbReference type="Pfam" id="PF02746">
    <property type="entry name" value="MR_MLE_N"/>
    <property type="match status" value="1"/>
</dbReference>
<gene>
    <name evidence="8" type="ORF">FHS44_004992</name>
</gene>
<dbReference type="InterPro" id="IPR036849">
    <property type="entry name" value="Enolase-like_C_sf"/>
</dbReference>
<evidence type="ECO:0000259" key="7">
    <source>
        <dbReference type="SMART" id="SM00922"/>
    </source>
</evidence>
<dbReference type="GO" id="GO:0009234">
    <property type="term" value="P:menaquinone biosynthetic process"/>
    <property type="evidence" value="ECO:0007669"/>
    <property type="project" value="UniProtKB-UniRule"/>
</dbReference>
<sequence length="368" mass="39171">MKLTGVELRKVALPLVTPFRTSLGTQTVRDALLVRVVTDEGEGWAECVAEDEPTYCPEYLEGAADVIRRFLLPVLFPLDLDPAAVAPAFEHVRAHQMAKSAVETAVLDAWLRARGLSLASYLGAVRRSLPVGVSVGIAETVDALLDTVDRHLAAGYARVKLKIEPGWDLEPVKRVRETFGAGVMLTVDANTAYEAADIPHLTKLDAYGLAMIEQPFAPGDLHTHARFAARSSTPVCLDESITSARDAAAAIRMDACSIINIKPGRVGGYLEARRIHDVARANGLPVWCGGMLETGLGRAANLALAALPGFTLPGDISATARYYERDVTAPFVLAGGEMAVPSGPGIGITPDPEDLDALTTATEWISAP</sequence>
<dbReference type="GO" id="GO:0043748">
    <property type="term" value="F:O-succinylbenzoate synthase activity"/>
    <property type="evidence" value="ECO:0007669"/>
    <property type="project" value="UniProtKB-EC"/>
</dbReference>
<dbReference type="Gene3D" id="3.30.390.10">
    <property type="entry name" value="Enolase-like, N-terminal domain"/>
    <property type="match status" value="1"/>
</dbReference>
<evidence type="ECO:0000256" key="4">
    <source>
        <dbReference type="ARBA" id="ARBA00023239"/>
    </source>
</evidence>
<keyword evidence="2" id="KW-0479">Metal-binding</keyword>
<dbReference type="Proteomes" id="UP000552644">
    <property type="component" value="Unassembled WGS sequence"/>
</dbReference>
<dbReference type="SFLD" id="SFLDG00180">
    <property type="entry name" value="muconate_cycloisomerase"/>
    <property type="match status" value="1"/>
</dbReference>
<proteinExistence type="predicted"/>
<dbReference type="Pfam" id="PF13378">
    <property type="entry name" value="MR_MLE_C"/>
    <property type="match status" value="1"/>
</dbReference>
<dbReference type="SMART" id="SM00922">
    <property type="entry name" value="MR_MLE"/>
    <property type="match status" value="1"/>
</dbReference>
<dbReference type="InterPro" id="IPR029065">
    <property type="entry name" value="Enolase_C-like"/>
</dbReference>
<dbReference type="AlphaFoldDB" id="A0A7W7QQE8"/>
<dbReference type="InterPro" id="IPR013341">
    <property type="entry name" value="Mandelate_racemase_N_dom"/>
</dbReference>
<protein>
    <recommendedName>
        <fullName evidence="5 6">o-succinylbenzoate synthase</fullName>
        <ecNumber evidence="5 6">4.2.1.113</ecNumber>
    </recommendedName>
</protein>
<organism evidence="8 9">
    <name type="scientific">Streptosporangium saharense</name>
    <dbReference type="NCBI Taxonomy" id="1706840"/>
    <lineage>
        <taxon>Bacteria</taxon>
        <taxon>Bacillati</taxon>
        <taxon>Actinomycetota</taxon>
        <taxon>Actinomycetes</taxon>
        <taxon>Streptosporangiales</taxon>
        <taxon>Streptosporangiaceae</taxon>
        <taxon>Streptosporangium</taxon>
    </lineage>
</organism>
<dbReference type="UniPathway" id="UPA00079"/>
<dbReference type="EMBL" id="JACHJP010000005">
    <property type="protein sequence ID" value="MBB4917872.1"/>
    <property type="molecule type" value="Genomic_DNA"/>
</dbReference>
<feature type="domain" description="Mandelate racemase/muconate lactonizing enzyme C-terminal" evidence="7">
    <location>
        <begin position="141"/>
        <end position="234"/>
    </location>
</feature>
<dbReference type="UniPathway" id="UPA01057">
    <property type="reaction ID" value="UER00165"/>
</dbReference>
<dbReference type="SUPFAM" id="SSF51604">
    <property type="entry name" value="Enolase C-terminal domain-like"/>
    <property type="match status" value="1"/>
</dbReference>
<dbReference type="PANTHER" id="PTHR48073">
    <property type="entry name" value="O-SUCCINYLBENZOATE SYNTHASE-RELATED"/>
    <property type="match status" value="1"/>
</dbReference>
<accession>A0A7W7QQE8</accession>
<dbReference type="InterPro" id="IPR010197">
    <property type="entry name" value="OSBS/NAAAR"/>
</dbReference>
<dbReference type="EC" id="4.2.1.113" evidence="5 6"/>
<dbReference type="SFLD" id="SFLDF00009">
    <property type="entry name" value="o-succinylbenzoate_synthase"/>
    <property type="match status" value="1"/>
</dbReference>
<dbReference type="PANTHER" id="PTHR48073:SF5">
    <property type="entry name" value="O-SUCCINYLBENZOATE SYNTHASE"/>
    <property type="match status" value="1"/>
</dbReference>
<comment type="cofactor">
    <cofactor evidence="1">
        <name>a divalent metal cation</name>
        <dbReference type="ChEBI" id="CHEBI:60240"/>
    </cofactor>
</comment>
<dbReference type="InterPro" id="IPR029017">
    <property type="entry name" value="Enolase-like_N"/>
</dbReference>
<dbReference type="GO" id="GO:0016854">
    <property type="term" value="F:racemase and epimerase activity"/>
    <property type="evidence" value="ECO:0007669"/>
    <property type="project" value="UniProtKB-ARBA"/>
</dbReference>
<dbReference type="SFLD" id="SFLDS00001">
    <property type="entry name" value="Enolase"/>
    <property type="match status" value="1"/>
</dbReference>